<protein>
    <recommendedName>
        <fullName evidence="2">DUF569 domain-containing protein</fullName>
    </recommendedName>
</protein>
<organism evidence="3 4">
    <name type="scientific">Eragrostis curvula</name>
    <name type="common">weeping love grass</name>
    <dbReference type="NCBI Taxonomy" id="38414"/>
    <lineage>
        <taxon>Eukaryota</taxon>
        <taxon>Viridiplantae</taxon>
        <taxon>Streptophyta</taxon>
        <taxon>Embryophyta</taxon>
        <taxon>Tracheophyta</taxon>
        <taxon>Spermatophyta</taxon>
        <taxon>Magnoliopsida</taxon>
        <taxon>Liliopsida</taxon>
        <taxon>Poales</taxon>
        <taxon>Poaceae</taxon>
        <taxon>PACMAD clade</taxon>
        <taxon>Chloridoideae</taxon>
        <taxon>Eragrostideae</taxon>
        <taxon>Eragrostidinae</taxon>
        <taxon>Eragrostis</taxon>
    </lineage>
</organism>
<feature type="coiled-coil region" evidence="1">
    <location>
        <begin position="174"/>
        <end position="215"/>
    </location>
</feature>
<dbReference type="PANTHER" id="PTHR31205">
    <property type="entry name" value="ACTIN CROSS-LINKING PROTEIN (DUF569)"/>
    <property type="match status" value="1"/>
</dbReference>
<dbReference type="InterPro" id="IPR007679">
    <property type="entry name" value="DUF569"/>
</dbReference>
<evidence type="ECO:0000256" key="1">
    <source>
        <dbReference type="SAM" id="Coils"/>
    </source>
</evidence>
<evidence type="ECO:0000313" key="3">
    <source>
        <dbReference type="EMBL" id="TVU38425.1"/>
    </source>
</evidence>
<comment type="caution">
    <text evidence="3">The sequence shown here is derived from an EMBL/GenBank/DDBJ whole genome shotgun (WGS) entry which is preliminary data.</text>
</comment>
<dbReference type="Gramene" id="TVU38425">
    <property type="protein sequence ID" value="TVU38425"/>
    <property type="gene ID" value="EJB05_11794"/>
</dbReference>
<keyword evidence="4" id="KW-1185">Reference proteome</keyword>
<feature type="non-terminal residue" evidence="3">
    <location>
        <position position="1"/>
    </location>
</feature>
<dbReference type="OrthoDB" id="10480012at2759"/>
<dbReference type="EMBL" id="RWGY01000007">
    <property type="protein sequence ID" value="TVU38425.1"/>
    <property type="molecule type" value="Genomic_DNA"/>
</dbReference>
<dbReference type="PANTHER" id="PTHR31205:SF11">
    <property type="entry name" value="OS05G0115500 PROTEIN"/>
    <property type="match status" value="1"/>
</dbReference>
<dbReference type="AlphaFoldDB" id="A0A5J9VSE4"/>
<gene>
    <name evidence="3" type="ORF">EJB05_11794</name>
</gene>
<dbReference type="Proteomes" id="UP000324897">
    <property type="component" value="Chromosome 4"/>
</dbReference>
<feature type="domain" description="DUF569" evidence="2">
    <location>
        <begin position="1"/>
        <end position="145"/>
    </location>
</feature>
<evidence type="ECO:0000313" key="4">
    <source>
        <dbReference type="Proteomes" id="UP000324897"/>
    </source>
</evidence>
<reference evidence="3 4" key="1">
    <citation type="journal article" date="2019" name="Sci. Rep.">
        <title>A high-quality genome of Eragrostis curvula grass provides insights into Poaceae evolution and supports new strategies to enhance forage quality.</title>
        <authorList>
            <person name="Carballo J."/>
            <person name="Santos B.A.C.M."/>
            <person name="Zappacosta D."/>
            <person name="Garbus I."/>
            <person name="Selva J.P."/>
            <person name="Gallo C.A."/>
            <person name="Diaz A."/>
            <person name="Albertini E."/>
            <person name="Caccamo M."/>
            <person name="Echenique V."/>
        </authorList>
    </citation>
    <scope>NUCLEOTIDE SEQUENCE [LARGE SCALE GENOMIC DNA]</scope>
    <source>
        <strain evidence="4">cv. Victoria</strain>
        <tissue evidence="3">Leaf</tissue>
    </source>
</reference>
<dbReference type="InterPro" id="IPR008999">
    <property type="entry name" value="Actin-crosslinking"/>
</dbReference>
<dbReference type="Pfam" id="PF04601">
    <property type="entry name" value="DUF569"/>
    <property type="match status" value="1"/>
</dbReference>
<sequence length="290" mass="32179">MEAFHGARLVRLRCCARGMYLAAEEDKTGVCLRRGRRAADNVLWSARPAAGPEGAAAVLLCGFYGLFLAASDRPASVGPPDAVEAQQRALDDDSAPPPDMLWQAVCSSSEDGFLFRNCGGRFLRANGKYLRWRRGVTVAASDNSSSMLRWAVEAVPVEQERLLDLGRPGRQELLQSLEAMLKEEKGLLQSTLKQIEEEEAKKRSSMLKMKCAQEKRRGLMAEEKRGSDSLESHWAAMTIDIATKAYASYAIKPVGHQGRVNELECLKADKQRLIQQIKWEIEQLNTQSAP</sequence>
<keyword evidence="1" id="KW-0175">Coiled coil</keyword>
<name>A0A5J9VSE4_9POAL</name>
<proteinExistence type="predicted"/>
<dbReference type="SUPFAM" id="SSF50405">
    <property type="entry name" value="Actin-crosslinking proteins"/>
    <property type="match status" value="1"/>
</dbReference>
<evidence type="ECO:0000259" key="2">
    <source>
        <dbReference type="Pfam" id="PF04601"/>
    </source>
</evidence>
<accession>A0A5J9VSE4</accession>